<organism evidence="4 5">
    <name type="scientific">Handelsmanbacteria sp. (strain RIFCSPLOWO2_12_FULL_64_10)</name>
    <dbReference type="NCBI Taxonomy" id="1817868"/>
    <lineage>
        <taxon>Bacteria</taxon>
        <taxon>Candidatus Handelsmaniibacteriota</taxon>
    </lineage>
</organism>
<feature type="transmembrane region" description="Helical" evidence="2">
    <location>
        <begin position="113"/>
        <end position="136"/>
    </location>
</feature>
<name>A0A1F6CBW9_HANXR</name>
<feature type="domain" description="VTT" evidence="3">
    <location>
        <begin position="52"/>
        <end position="170"/>
    </location>
</feature>
<dbReference type="Proteomes" id="UP000178606">
    <property type="component" value="Unassembled WGS sequence"/>
</dbReference>
<accession>A0A1F6CBW9</accession>
<feature type="transmembrane region" description="Helical" evidence="2">
    <location>
        <begin position="171"/>
        <end position="192"/>
    </location>
</feature>
<evidence type="ECO:0000256" key="1">
    <source>
        <dbReference type="SAM" id="MobiDB-lite"/>
    </source>
</evidence>
<keyword evidence="2" id="KW-0812">Transmembrane</keyword>
<comment type="caution">
    <text evidence="4">The sequence shown here is derived from an EMBL/GenBank/DDBJ whole genome shotgun (WGS) entry which is preliminary data.</text>
</comment>
<proteinExistence type="predicted"/>
<feature type="region of interest" description="Disordered" evidence="1">
    <location>
        <begin position="207"/>
        <end position="227"/>
    </location>
</feature>
<feature type="transmembrane region" description="Helical" evidence="2">
    <location>
        <begin position="12"/>
        <end position="32"/>
    </location>
</feature>
<sequence>MPLRLAPRWKVFLAVMGLCCAAAAPIALLFPASRPLILLFLYTIPSHSVIPLPHEPAMVVAGKLYDPLLVALVAGVATFISSFLDYETVNFLFNRTRVGDAREHRVYQGCVHYFLKAPFVSLVIAAFTPFVAFYPFRILGPTSGYPVRRYMLAVFIGRVPRFYLEALLGHALSWTNTVLVGTLVLLVCWAILARLKRHLEQLGGTRRPGASGWVERPDAKCKTQNAK</sequence>
<evidence type="ECO:0000313" key="4">
    <source>
        <dbReference type="EMBL" id="OGG46487.1"/>
    </source>
</evidence>
<reference evidence="4 5" key="1">
    <citation type="journal article" date="2016" name="Nat. Commun.">
        <title>Thousands of microbial genomes shed light on interconnected biogeochemical processes in an aquifer system.</title>
        <authorList>
            <person name="Anantharaman K."/>
            <person name="Brown C.T."/>
            <person name="Hug L.A."/>
            <person name="Sharon I."/>
            <person name="Castelle C.J."/>
            <person name="Probst A.J."/>
            <person name="Thomas B.C."/>
            <person name="Singh A."/>
            <person name="Wilkins M.J."/>
            <person name="Karaoz U."/>
            <person name="Brodie E.L."/>
            <person name="Williams K.H."/>
            <person name="Hubbard S.S."/>
            <person name="Banfield J.F."/>
        </authorList>
    </citation>
    <scope>NUCLEOTIDE SEQUENCE [LARGE SCALE GENOMIC DNA]</scope>
    <source>
        <strain evidence="5">RIFCSPLOWO2_12_FULL_64_10</strain>
    </source>
</reference>
<evidence type="ECO:0000313" key="5">
    <source>
        <dbReference type="Proteomes" id="UP000178606"/>
    </source>
</evidence>
<evidence type="ECO:0000256" key="2">
    <source>
        <dbReference type="SAM" id="Phobius"/>
    </source>
</evidence>
<feature type="transmembrane region" description="Helical" evidence="2">
    <location>
        <begin position="68"/>
        <end position="93"/>
    </location>
</feature>
<dbReference type="EMBL" id="MFKF01000311">
    <property type="protein sequence ID" value="OGG46487.1"/>
    <property type="molecule type" value="Genomic_DNA"/>
</dbReference>
<dbReference type="InterPro" id="IPR032816">
    <property type="entry name" value="VTT_dom"/>
</dbReference>
<keyword evidence="2" id="KW-0472">Membrane</keyword>
<dbReference type="Pfam" id="PF09335">
    <property type="entry name" value="VTT_dom"/>
    <property type="match status" value="1"/>
</dbReference>
<keyword evidence="2" id="KW-1133">Transmembrane helix</keyword>
<evidence type="ECO:0000259" key="3">
    <source>
        <dbReference type="Pfam" id="PF09335"/>
    </source>
</evidence>
<dbReference type="AlphaFoldDB" id="A0A1F6CBW9"/>
<gene>
    <name evidence="4" type="ORF">A3F84_15050</name>
</gene>
<protein>
    <recommendedName>
        <fullName evidence="3">VTT domain-containing protein</fullName>
    </recommendedName>
</protein>